<evidence type="ECO:0000256" key="1">
    <source>
        <dbReference type="ARBA" id="ARBA00007381"/>
    </source>
</evidence>
<name>A0A4D6Y625_9GAMM</name>
<organism evidence="5 6">
    <name type="scientific">Buchnera aphidicola</name>
    <name type="common">Muscaphis stroyani</name>
    <dbReference type="NCBI Taxonomy" id="1241869"/>
    <lineage>
        <taxon>Bacteria</taxon>
        <taxon>Pseudomonadati</taxon>
        <taxon>Pseudomonadota</taxon>
        <taxon>Gammaproteobacteria</taxon>
        <taxon>Enterobacterales</taxon>
        <taxon>Erwiniaceae</taxon>
        <taxon>Buchnera</taxon>
    </lineage>
</organism>
<comment type="similarity">
    <text evidence="1 4">Belongs to the heat shock protein 70 family.</text>
</comment>
<dbReference type="Pfam" id="PF00012">
    <property type="entry name" value="HSP70"/>
    <property type="match status" value="1"/>
</dbReference>
<dbReference type="PRINTS" id="PR00301">
    <property type="entry name" value="HEATSHOCK70"/>
</dbReference>
<dbReference type="SUPFAM" id="SSF53067">
    <property type="entry name" value="Actin-like ATPase domain"/>
    <property type="match status" value="2"/>
</dbReference>
<evidence type="ECO:0000256" key="3">
    <source>
        <dbReference type="ARBA" id="ARBA00022840"/>
    </source>
</evidence>
<dbReference type="PROSITE" id="PS00297">
    <property type="entry name" value="HSP70_1"/>
    <property type="match status" value="1"/>
</dbReference>
<dbReference type="PANTHER" id="PTHR19375">
    <property type="entry name" value="HEAT SHOCK PROTEIN 70KDA"/>
    <property type="match status" value="1"/>
</dbReference>
<gene>
    <name evidence="5" type="primary">hscA</name>
    <name evidence="5" type="ORF">D9V75_02940</name>
</gene>
<dbReference type="InterPro" id="IPR043129">
    <property type="entry name" value="ATPase_NBD"/>
</dbReference>
<dbReference type="AlphaFoldDB" id="A0A4D6Y625"/>
<reference evidence="5 6" key="1">
    <citation type="submission" date="2018-12" db="EMBL/GenBank/DDBJ databases">
        <authorList>
            <person name="Chong R.A."/>
        </authorList>
    </citation>
    <scope>NUCLEOTIDE SEQUENCE [LARGE SCALE GENOMIC DNA]</scope>
    <source>
        <strain evidence="5 6">Mst</strain>
    </source>
</reference>
<dbReference type="SUPFAM" id="SSF100920">
    <property type="entry name" value="Heat shock protein 70kD (HSP70), peptide-binding domain"/>
    <property type="match status" value="1"/>
</dbReference>
<keyword evidence="3 4" id="KW-0067">ATP-binding</keyword>
<evidence type="ECO:0000313" key="6">
    <source>
        <dbReference type="Proteomes" id="UP000298673"/>
    </source>
</evidence>
<protein>
    <submittedName>
        <fullName evidence="5">Fe-S protein assembly chaperone HscA</fullName>
    </submittedName>
</protein>
<dbReference type="PROSITE" id="PS00329">
    <property type="entry name" value="HSP70_2"/>
    <property type="match status" value="1"/>
</dbReference>
<sequence>MFVNVHKNKKLILGIDLGTTYSLAAVVEKDRVILLSDSKKRYLLPSIVNFNKNKISVGWSAQSKEVQDPLNTISSVKRFIGRSFQFIKRNFPILPYKIIQNESGGVYFYTDAGYISPVDVFSHILNKLKKRAYFYSNQKIDAAIITVPAYFNNNQRLETKKAAFLSNINLVRLLNEPTAAALAYGLETGKHGVVVVYDLGGGTFDISILKLNKGVFEVLATGGDSHLGGDDFDFDLSKYIHEKLIECNSKDYYFSQSLLLEIAKKTKIKLTKNKKVEVNFLNWKGHITRDEFNLIIENKVKRTLSICSKLMKEIDLNITNVEEVILVGGSTRIPLIHEQVSMFFKKNPLTSIDPEKVVAIGAALHANMLFGKQSKNKTLLLDVIPISLGIEVMGGFMEKIILRNTLIPISKTKEFTTFKDGQTTILIHILQGEKELVKDCVSLSRFVLKNISSKKAGIVRILVTFEIDTDGLISIKASEKLSNREKKIQIDQFDFFKKNTS</sequence>
<dbReference type="InterPro" id="IPR013126">
    <property type="entry name" value="Hsp_70_fam"/>
</dbReference>
<dbReference type="NCBIfam" id="NF003520">
    <property type="entry name" value="PRK05183.1"/>
    <property type="match status" value="1"/>
</dbReference>
<reference evidence="5 6" key="2">
    <citation type="submission" date="2019-05" db="EMBL/GenBank/DDBJ databases">
        <title>Genome evolution of the obligate endosymbiont Buchnera aphidicola.</title>
        <authorList>
            <person name="Moran N.A."/>
        </authorList>
    </citation>
    <scope>NUCLEOTIDE SEQUENCE [LARGE SCALE GENOMIC DNA]</scope>
    <source>
        <strain evidence="5 6">Mst</strain>
    </source>
</reference>
<dbReference type="PROSITE" id="PS01036">
    <property type="entry name" value="HSP70_3"/>
    <property type="match status" value="1"/>
</dbReference>
<dbReference type="InterPro" id="IPR018181">
    <property type="entry name" value="Heat_shock_70_CS"/>
</dbReference>
<proteinExistence type="inferred from homology"/>
<dbReference type="GO" id="GO:0140662">
    <property type="term" value="F:ATP-dependent protein folding chaperone"/>
    <property type="evidence" value="ECO:0007669"/>
    <property type="project" value="InterPro"/>
</dbReference>
<dbReference type="Gene3D" id="3.30.420.40">
    <property type="match status" value="2"/>
</dbReference>
<dbReference type="EMBL" id="CP034861">
    <property type="protein sequence ID" value="QCI24629.1"/>
    <property type="molecule type" value="Genomic_DNA"/>
</dbReference>
<dbReference type="InterPro" id="IPR029047">
    <property type="entry name" value="HSP70_peptide-bd_sf"/>
</dbReference>
<dbReference type="OrthoDB" id="9766019at2"/>
<keyword evidence="2 4" id="KW-0547">Nucleotide-binding</keyword>
<dbReference type="Proteomes" id="UP000298673">
    <property type="component" value="Chromosome"/>
</dbReference>
<dbReference type="Gene3D" id="3.90.640.10">
    <property type="entry name" value="Actin, Chain A, domain 4"/>
    <property type="match status" value="1"/>
</dbReference>
<dbReference type="GO" id="GO:0005524">
    <property type="term" value="F:ATP binding"/>
    <property type="evidence" value="ECO:0007669"/>
    <property type="project" value="UniProtKB-KW"/>
</dbReference>
<evidence type="ECO:0000313" key="5">
    <source>
        <dbReference type="EMBL" id="QCI24629.1"/>
    </source>
</evidence>
<evidence type="ECO:0000256" key="4">
    <source>
        <dbReference type="RuleBase" id="RU003322"/>
    </source>
</evidence>
<dbReference type="Gene3D" id="2.60.34.10">
    <property type="entry name" value="Substrate Binding Domain Of DNAk, Chain A, domain 1"/>
    <property type="match status" value="1"/>
</dbReference>
<evidence type="ECO:0000256" key="2">
    <source>
        <dbReference type="ARBA" id="ARBA00022741"/>
    </source>
</evidence>
<accession>A0A4D6Y625</accession>